<name>A0A1H0URZ0_SELRU</name>
<accession>A0A1H0URZ0</accession>
<dbReference type="Proteomes" id="UP000182412">
    <property type="component" value="Unassembled WGS sequence"/>
</dbReference>
<evidence type="ECO:0000313" key="1">
    <source>
        <dbReference type="EMBL" id="SDP68576.1"/>
    </source>
</evidence>
<dbReference type="OrthoDB" id="1666713at2"/>
<evidence type="ECO:0000313" key="2">
    <source>
        <dbReference type="Proteomes" id="UP000182412"/>
    </source>
</evidence>
<dbReference type="RefSeq" id="WP_074573303.1">
    <property type="nucleotide sequence ID" value="NZ_FNJQ01000037.1"/>
</dbReference>
<reference evidence="1 2" key="1">
    <citation type="submission" date="2016-10" db="EMBL/GenBank/DDBJ databases">
        <authorList>
            <person name="de Groot N.N."/>
        </authorList>
    </citation>
    <scope>NUCLEOTIDE SEQUENCE [LARGE SCALE GENOMIC DNA]</scope>
    <source>
        <strain evidence="1 2">S137</strain>
    </source>
</reference>
<dbReference type="AlphaFoldDB" id="A0A1H0URZ0"/>
<proteinExistence type="predicted"/>
<organism evidence="1 2">
    <name type="scientific">Selenomonas ruminantium</name>
    <dbReference type="NCBI Taxonomy" id="971"/>
    <lineage>
        <taxon>Bacteria</taxon>
        <taxon>Bacillati</taxon>
        <taxon>Bacillota</taxon>
        <taxon>Negativicutes</taxon>
        <taxon>Selenomonadales</taxon>
        <taxon>Selenomonadaceae</taxon>
        <taxon>Selenomonas</taxon>
    </lineage>
</organism>
<dbReference type="EMBL" id="FNJQ01000037">
    <property type="protein sequence ID" value="SDP68576.1"/>
    <property type="molecule type" value="Genomic_DNA"/>
</dbReference>
<protein>
    <submittedName>
        <fullName evidence="1">Uncharacterized protein</fullName>
    </submittedName>
</protein>
<gene>
    <name evidence="1" type="ORF">SAMN05216366_1372</name>
</gene>
<sequence length="80" mass="8757">MKKYLGLFLGLLVWGALLNLQGTPSITEEIAEEAVVAAHPDTAFCEVERQGSDFQVAYLTTDMQQGKVTMAQDGHIISMQ</sequence>